<dbReference type="Proteomes" id="UP000257109">
    <property type="component" value="Unassembled WGS sequence"/>
</dbReference>
<dbReference type="PANTHER" id="PTHR34072">
    <property type="entry name" value="ENZYMATIC POLYPROTEIN-RELATED"/>
    <property type="match status" value="1"/>
</dbReference>
<keyword evidence="2" id="KW-0548">Nucleotidyltransferase</keyword>
<dbReference type="SUPFAM" id="SSF56672">
    <property type="entry name" value="DNA/RNA polymerases"/>
    <property type="match status" value="1"/>
</dbReference>
<comment type="caution">
    <text evidence="8">The sequence shown here is derived from an EMBL/GenBank/DDBJ whole genome shotgun (WGS) entry which is preliminary data.</text>
</comment>
<reference evidence="8" key="1">
    <citation type="submission" date="2018-05" db="EMBL/GenBank/DDBJ databases">
        <title>Draft genome of Mucuna pruriens seed.</title>
        <authorList>
            <person name="Nnadi N.E."/>
            <person name="Vos R."/>
            <person name="Hasami M.H."/>
            <person name="Devisetty U.K."/>
            <person name="Aguiy J.C."/>
        </authorList>
    </citation>
    <scope>NUCLEOTIDE SEQUENCE [LARGE SCALE GENOMIC DNA]</scope>
    <source>
        <strain evidence="8">JCA_2017</strain>
    </source>
</reference>
<keyword evidence="9" id="KW-1185">Reference proteome</keyword>
<dbReference type="GO" id="GO:0004519">
    <property type="term" value="F:endonuclease activity"/>
    <property type="evidence" value="ECO:0007669"/>
    <property type="project" value="UniProtKB-KW"/>
</dbReference>
<gene>
    <name evidence="8" type="primary">pol</name>
    <name evidence="8" type="ORF">CR513_48936</name>
</gene>
<evidence type="ECO:0000256" key="3">
    <source>
        <dbReference type="ARBA" id="ARBA00022722"/>
    </source>
</evidence>
<dbReference type="PANTHER" id="PTHR34072:SF57">
    <property type="entry name" value="RNA-DIRECTED DNA POLYMERASE"/>
    <property type="match status" value="1"/>
</dbReference>
<dbReference type="GO" id="GO:0016787">
    <property type="term" value="F:hydrolase activity"/>
    <property type="evidence" value="ECO:0007669"/>
    <property type="project" value="UniProtKB-KW"/>
</dbReference>
<keyword evidence="3" id="KW-0540">Nuclease</keyword>
<evidence type="ECO:0000256" key="5">
    <source>
        <dbReference type="ARBA" id="ARBA00022801"/>
    </source>
</evidence>
<evidence type="ECO:0000256" key="4">
    <source>
        <dbReference type="ARBA" id="ARBA00022759"/>
    </source>
</evidence>
<dbReference type="AlphaFoldDB" id="A0A371F0C9"/>
<dbReference type="InterPro" id="IPR012337">
    <property type="entry name" value="RNaseH-like_sf"/>
</dbReference>
<keyword evidence="1" id="KW-0808">Transferase</keyword>
<dbReference type="InterPro" id="IPR043502">
    <property type="entry name" value="DNA/RNA_pol_sf"/>
</dbReference>
<dbReference type="GO" id="GO:0003676">
    <property type="term" value="F:nucleic acid binding"/>
    <property type="evidence" value="ECO:0007669"/>
    <property type="project" value="InterPro"/>
</dbReference>
<dbReference type="GO" id="GO:0003964">
    <property type="term" value="F:RNA-directed DNA polymerase activity"/>
    <property type="evidence" value="ECO:0007669"/>
    <property type="project" value="UniProtKB-KW"/>
</dbReference>
<dbReference type="SUPFAM" id="SSF53098">
    <property type="entry name" value="Ribonuclease H-like"/>
    <property type="match status" value="1"/>
</dbReference>
<accession>A0A371F0C9</accession>
<keyword evidence="5" id="KW-0378">Hydrolase</keyword>
<proteinExistence type="predicted"/>
<dbReference type="Gene3D" id="3.30.420.10">
    <property type="entry name" value="Ribonuclease H-like superfamily/Ribonuclease H"/>
    <property type="match status" value="1"/>
</dbReference>
<keyword evidence="4" id="KW-0255">Endonuclease</keyword>
<dbReference type="EMBL" id="QJKJ01011243">
    <property type="protein sequence ID" value="RDX71664.1"/>
    <property type="molecule type" value="Genomic_DNA"/>
</dbReference>
<evidence type="ECO:0000256" key="2">
    <source>
        <dbReference type="ARBA" id="ARBA00022695"/>
    </source>
</evidence>
<dbReference type="InterPro" id="IPR041373">
    <property type="entry name" value="RT_RNaseH"/>
</dbReference>
<dbReference type="OrthoDB" id="10055717at2759"/>
<evidence type="ECO:0000313" key="8">
    <source>
        <dbReference type="EMBL" id="RDX71664.1"/>
    </source>
</evidence>
<dbReference type="CDD" id="cd09274">
    <property type="entry name" value="RNase_HI_RT_Ty3"/>
    <property type="match status" value="1"/>
</dbReference>
<feature type="non-terminal residue" evidence="8">
    <location>
        <position position="1"/>
    </location>
</feature>
<evidence type="ECO:0000259" key="7">
    <source>
        <dbReference type="Pfam" id="PF17917"/>
    </source>
</evidence>
<dbReference type="InterPro" id="IPR036397">
    <property type="entry name" value="RNaseH_sf"/>
</dbReference>
<protein>
    <submittedName>
        <fullName evidence="8">Retrovirus-related Pol polyprotein</fullName>
    </submittedName>
</protein>
<dbReference type="Pfam" id="PF17917">
    <property type="entry name" value="RT_RNaseH"/>
    <property type="match status" value="1"/>
</dbReference>
<evidence type="ECO:0000256" key="1">
    <source>
        <dbReference type="ARBA" id="ARBA00022679"/>
    </source>
</evidence>
<keyword evidence="6" id="KW-0695">RNA-directed DNA polymerase</keyword>
<evidence type="ECO:0000313" key="9">
    <source>
        <dbReference type="Proteomes" id="UP000257109"/>
    </source>
</evidence>
<name>A0A371F0C9_MUCPR</name>
<evidence type="ECO:0000256" key="6">
    <source>
        <dbReference type="ARBA" id="ARBA00022918"/>
    </source>
</evidence>
<sequence length="375" mass="43075">MCDASNSTLGVVLGQRARVGKLVHEVAYPSRTMDPSQLNYTTIEKELLAIVFAVDKFRSYLLDFKIVVFFDHAALRFLLKNPDAKPRLIRWMLLLQEFNIEIRDKKGAENSIVDHLSKIKKESDPMPIRDEFPNEQLLHITTPTPWFANICNFVAASQFPPEASAYTRKDYKMMLNTTFGMIPTFGNFVMIKLFAGPFLTPRSIRFSSFVMQHLEAAIMDQLGRPGKYLIPTIFKDAYKFVSTCEKCQKARVAITKRHEMPQQPILFCKIFDVWDIDFMGPFPVANGYSYILLAVDYFGVSKVLISDQGSHFYNKAMSSLLHMYGNCHSLSPQTNSQAEVFNKEIKKTLQKMTNSNRKDWSRLLEDALWGHKTAY</sequence>
<organism evidence="8 9">
    <name type="scientific">Mucuna pruriens</name>
    <name type="common">Velvet bean</name>
    <name type="synonym">Dolichos pruriens</name>
    <dbReference type="NCBI Taxonomy" id="157652"/>
    <lineage>
        <taxon>Eukaryota</taxon>
        <taxon>Viridiplantae</taxon>
        <taxon>Streptophyta</taxon>
        <taxon>Embryophyta</taxon>
        <taxon>Tracheophyta</taxon>
        <taxon>Spermatophyta</taxon>
        <taxon>Magnoliopsida</taxon>
        <taxon>eudicotyledons</taxon>
        <taxon>Gunneridae</taxon>
        <taxon>Pentapetalae</taxon>
        <taxon>rosids</taxon>
        <taxon>fabids</taxon>
        <taxon>Fabales</taxon>
        <taxon>Fabaceae</taxon>
        <taxon>Papilionoideae</taxon>
        <taxon>50 kb inversion clade</taxon>
        <taxon>NPAAA clade</taxon>
        <taxon>indigoferoid/millettioid clade</taxon>
        <taxon>Phaseoleae</taxon>
        <taxon>Mucuna</taxon>
    </lineage>
</organism>
<feature type="domain" description="Reverse transcriptase RNase H-like" evidence="7">
    <location>
        <begin position="2"/>
        <end position="98"/>
    </location>
</feature>